<gene>
    <name evidence="4" type="ORF">KDL28_39145</name>
</gene>
<feature type="region of interest" description="Disordered" evidence="2">
    <location>
        <begin position="152"/>
        <end position="176"/>
    </location>
</feature>
<evidence type="ECO:0000313" key="5">
    <source>
        <dbReference type="Proteomes" id="UP001165283"/>
    </source>
</evidence>
<evidence type="ECO:0000313" key="4">
    <source>
        <dbReference type="EMBL" id="MCO1661080.1"/>
    </source>
</evidence>
<organism evidence="4 5">
    <name type="scientific">Pseudonocardia humida</name>
    <dbReference type="NCBI Taxonomy" id="2800819"/>
    <lineage>
        <taxon>Bacteria</taxon>
        <taxon>Bacillati</taxon>
        <taxon>Actinomycetota</taxon>
        <taxon>Actinomycetes</taxon>
        <taxon>Pseudonocardiales</taxon>
        <taxon>Pseudonocardiaceae</taxon>
        <taxon>Pseudonocardia</taxon>
    </lineage>
</organism>
<feature type="domain" description="Amidase" evidence="3">
    <location>
        <begin position="36"/>
        <end position="457"/>
    </location>
</feature>
<dbReference type="NCBIfam" id="NF005687">
    <property type="entry name" value="PRK07487.1"/>
    <property type="match status" value="1"/>
</dbReference>
<evidence type="ECO:0000256" key="1">
    <source>
        <dbReference type="ARBA" id="ARBA00009199"/>
    </source>
</evidence>
<dbReference type="PANTHER" id="PTHR11895:SF7">
    <property type="entry name" value="GLUTAMYL-TRNA(GLN) AMIDOTRANSFERASE SUBUNIT A, MITOCHONDRIAL"/>
    <property type="match status" value="1"/>
</dbReference>
<accession>A0ABT1ADE8</accession>
<dbReference type="SUPFAM" id="SSF75304">
    <property type="entry name" value="Amidase signature (AS) enzymes"/>
    <property type="match status" value="1"/>
</dbReference>
<proteinExistence type="inferred from homology"/>
<dbReference type="InterPro" id="IPR000120">
    <property type="entry name" value="Amidase"/>
</dbReference>
<name>A0ABT1ADE8_9PSEU</name>
<dbReference type="PANTHER" id="PTHR11895">
    <property type="entry name" value="TRANSAMIDASE"/>
    <property type="match status" value="1"/>
</dbReference>
<dbReference type="InterPro" id="IPR020556">
    <property type="entry name" value="Amidase_CS"/>
</dbReference>
<dbReference type="EMBL" id="JAGSOV010000106">
    <property type="protein sequence ID" value="MCO1661080.1"/>
    <property type="molecule type" value="Genomic_DNA"/>
</dbReference>
<dbReference type="Gene3D" id="3.90.1300.10">
    <property type="entry name" value="Amidase signature (AS) domain"/>
    <property type="match status" value="1"/>
</dbReference>
<reference evidence="4" key="1">
    <citation type="submission" date="2021-04" db="EMBL/GenBank/DDBJ databases">
        <title>Pseudonocardia sp. nov., isolated from sandy soil of mangrove forest.</title>
        <authorList>
            <person name="Zan Z."/>
            <person name="Huang R."/>
            <person name="Liu W."/>
        </authorList>
    </citation>
    <scope>NUCLEOTIDE SEQUENCE</scope>
    <source>
        <strain evidence="4">S2-4</strain>
    </source>
</reference>
<evidence type="ECO:0000256" key="2">
    <source>
        <dbReference type="SAM" id="MobiDB-lite"/>
    </source>
</evidence>
<comment type="similarity">
    <text evidence="1">Belongs to the amidase family.</text>
</comment>
<dbReference type="PROSITE" id="PS00571">
    <property type="entry name" value="AMIDASES"/>
    <property type="match status" value="1"/>
</dbReference>
<dbReference type="InterPro" id="IPR023631">
    <property type="entry name" value="Amidase_dom"/>
</dbReference>
<sequence length="480" mass="50260">MSELASESSTQRDELWRRGAGELAGLIRSGEVSSTEVVEAHLRRIEAVNPRLNAVVVVLADEALSAAKAADHKRAAGGELGPLHGVPVTVKENIDVAGTPTTSGVVALGEAISPVDSPVVERLRAAGAVVVGRTNLPDMGLRVSTDSSLRGLTRNPWHADRTAGGSSGGEASAIASGMSPLGAGNDIGGSLRNPAHCCGISSLKPSTGRVPHSTAIPPVDSSLAFQLMAVNGPMARHVDDVRLGLRVMNGPDPRDPESLPVPLSFPDDARPVRVALLPEPPGGRTDAGVAEVVRRAGAHLEAAGYEVEEVVPPGYEQVVELWHDFLFTELHTLRPVLDEVMGEDGRRFLGVVLGSRPQLDVDAYVGLFVRRRELARAWAEFFERHPVVVSPIWAQPAFEHGWDVGSDAQSLATMELLRPVMPANLLGLPAAATPGGLSAGMPVGVQCIAAPFRDDRALDAAAAIQAAVGAITPVDPFVNG</sequence>
<keyword evidence="5" id="KW-1185">Reference proteome</keyword>
<dbReference type="Proteomes" id="UP001165283">
    <property type="component" value="Unassembled WGS sequence"/>
</dbReference>
<dbReference type="Pfam" id="PF01425">
    <property type="entry name" value="Amidase"/>
    <property type="match status" value="1"/>
</dbReference>
<dbReference type="RefSeq" id="WP_252446592.1">
    <property type="nucleotide sequence ID" value="NZ_JAGSOV010000106.1"/>
</dbReference>
<comment type="caution">
    <text evidence="4">The sequence shown here is derived from an EMBL/GenBank/DDBJ whole genome shotgun (WGS) entry which is preliminary data.</text>
</comment>
<protein>
    <submittedName>
        <fullName evidence="4">Amidase</fullName>
    </submittedName>
</protein>
<evidence type="ECO:0000259" key="3">
    <source>
        <dbReference type="Pfam" id="PF01425"/>
    </source>
</evidence>
<dbReference type="InterPro" id="IPR036928">
    <property type="entry name" value="AS_sf"/>
</dbReference>